<evidence type="ECO:0000313" key="2">
    <source>
        <dbReference type="Proteomes" id="UP000054538"/>
    </source>
</evidence>
<name>A0A0D0DYN1_9AGAM</name>
<organism evidence="1 2">
    <name type="scientific">Paxillus rubicundulus Ve08.2h10</name>
    <dbReference type="NCBI Taxonomy" id="930991"/>
    <lineage>
        <taxon>Eukaryota</taxon>
        <taxon>Fungi</taxon>
        <taxon>Dikarya</taxon>
        <taxon>Basidiomycota</taxon>
        <taxon>Agaricomycotina</taxon>
        <taxon>Agaricomycetes</taxon>
        <taxon>Agaricomycetidae</taxon>
        <taxon>Boletales</taxon>
        <taxon>Paxilineae</taxon>
        <taxon>Paxillaceae</taxon>
        <taxon>Paxillus</taxon>
    </lineage>
</organism>
<gene>
    <name evidence="1" type="ORF">PAXRUDRAFT_122830</name>
</gene>
<proteinExistence type="predicted"/>
<feature type="non-terminal residue" evidence="1">
    <location>
        <position position="1"/>
    </location>
</feature>
<dbReference type="HOGENOM" id="CLU_2102729_0_0_1"/>
<evidence type="ECO:0000313" key="1">
    <source>
        <dbReference type="EMBL" id="KIK91804.1"/>
    </source>
</evidence>
<feature type="non-terminal residue" evidence="1">
    <location>
        <position position="127"/>
    </location>
</feature>
<dbReference type="EMBL" id="KN825346">
    <property type="protein sequence ID" value="KIK91804.1"/>
    <property type="molecule type" value="Genomic_DNA"/>
</dbReference>
<accession>A0A0D0DYN1</accession>
<keyword evidence="2" id="KW-1185">Reference proteome</keyword>
<dbReference type="AlphaFoldDB" id="A0A0D0DYN1"/>
<protein>
    <submittedName>
        <fullName evidence="1">Uncharacterized protein</fullName>
    </submittedName>
</protein>
<sequence length="127" mass="13899">PLVSTASMSSYPVSKRSRLSAAMGGSTTKAAKVSPTSALVGMQGMLNHLASMLQQSFTTPPEENNTGGSEMEMVMNALKLLSGPDKDLALDKWSFFMMRIKEDMSVAMFYTGTPDQELQHKFVHNLY</sequence>
<dbReference type="InParanoid" id="A0A0D0DYN1"/>
<dbReference type="Proteomes" id="UP000054538">
    <property type="component" value="Unassembled WGS sequence"/>
</dbReference>
<reference evidence="1 2" key="1">
    <citation type="submission" date="2014-04" db="EMBL/GenBank/DDBJ databases">
        <authorList>
            <consortium name="DOE Joint Genome Institute"/>
            <person name="Kuo A."/>
            <person name="Kohler A."/>
            <person name="Jargeat P."/>
            <person name="Nagy L.G."/>
            <person name="Floudas D."/>
            <person name="Copeland A."/>
            <person name="Barry K.W."/>
            <person name="Cichocki N."/>
            <person name="Veneault-Fourrey C."/>
            <person name="LaButti K."/>
            <person name="Lindquist E.A."/>
            <person name="Lipzen A."/>
            <person name="Lundell T."/>
            <person name="Morin E."/>
            <person name="Murat C."/>
            <person name="Sun H."/>
            <person name="Tunlid A."/>
            <person name="Henrissat B."/>
            <person name="Grigoriev I.V."/>
            <person name="Hibbett D.S."/>
            <person name="Martin F."/>
            <person name="Nordberg H.P."/>
            <person name="Cantor M.N."/>
            <person name="Hua S.X."/>
        </authorList>
    </citation>
    <scope>NUCLEOTIDE SEQUENCE [LARGE SCALE GENOMIC DNA]</scope>
    <source>
        <strain evidence="1 2">Ve08.2h10</strain>
    </source>
</reference>
<reference evidence="2" key="2">
    <citation type="submission" date="2015-01" db="EMBL/GenBank/DDBJ databases">
        <title>Evolutionary Origins and Diversification of the Mycorrhizal Mutualists.</title>
        <authorList>
            <consortium name="DOE Joint Genome Institute"/>
            <consortium name="Mycorrhizal Genomics Consortium"/>
            <person name="Kohler A."/>
            <person name="Kuo A."/>
            <person name="Nagy L.G."/>
            <person name="Floudas D."/>
            <person name="Copeland A."/>
            <person name="Barry K.W."/>
            <person name="Cichocki N."/>
            <person name="Veneault-Fourrey C."/>
            <person name="LaButti K."/>
            <person name="Lindquist E.A."/>
            <person name="Lipzen A."/>
            <person name="Lundell T."/>
            <person name="Morin E."/>
            <person name="Murat C."/>
            <person name="Riley R."/>
            <person name="Ohm R."/>
            <person name="Sun H."/>
            <person name="Tunlid A."/>
            <person name="Henrissat B."/>
            <person name="Grigoriev I.V."/>
            <person name="Hibbett D.S."/>
            <person name="Martin F."/>
        </authorList>
    </citation>
    <scope>NUCLEOTIDE SEQUENCE [LARGE SCALE GENOMIC DNA]</scope>
    <source>
        <strain evidence="2">Ve08.2h10</strain>
    </source>
</reference>